<dbReference type="SUPFAM" id="SSF52540">
    <property type="entry name" value="P-loop containing nucleoside triphosphate hydrolases"/>
    <property type="match status" value="1"/>
</dbReference>
<dbReference type="GO" id="GO:0008476">
    <property type="term" value="F:protein-tyrosine sulfotransferase activity"/>
    <property type="evidence" value="ECO:0007669"/>
    <property type="project" value="InterPro"/>
</dbReference>
<dbReference type="PANTHER" id="PTHR12788">
    <property type="entry name" value="PROTEIN-TYROSINE SULFOTRANSFERASE 2"/>
    <property type="match status" value="1"/>
</dbReference>
<dbReference type="EMBL" id="CP045915">
    <property type="protein sequence ID" value="QGH36254.1"/>
    <property type="molecule type" value="Genomic_DNA"/>
</dbReference>
<protein>
    <submittedName>
        <fullName evidence="2">Sulfotransferase</fullName>
    </submittedName>
</protein>
<dbReference type="KEGG" id="grc:GI584_20390"/>
<evidence type="ECO:0000256" key="1">
    <source>
        <dbReference type="ARBA" id="ARBA00022679"/>
    </source>
</evidence>
<dbReference type="RefSeq" id="WP_153792428.1">
    <property type="nucleotide sequence ID" value="NZ_CP045915.1"/>
</dbReference>
<dbReference type="Pfam" id="PF13469">
    <property type="entry name" value="Sulfotransfer_3"/>
    <property type="match status" value="1"/>
</dbReference>
<keyword evidence="1 2" id="KW-0808">Transferase</keyword>
<dbReference type="Proteomes" id="UP000339690">
    <property type="component" value="Chromosome"/>
</dbReference>
<evidence type="ECO:0000313" key="3">
    <source>
        <dbReference type="Proteomes" id="UP000339690"/>
    </source>
</evidence>
<gene>
    <name evidence="2" type="ORF">GI584_20390</name>
</gene>
<dbReference type="InterPro" id="IPR026634">
    <property type="entry name" value="TPST-like"/>
</dbReference>
<dbReference type="PANTHER" id="PTHR12788:SF10">
    <property type="entry name" value="PROTEIN-TYROSINE SULFOTRANSFERASE"/>
    <property type="match status" value="1"/>
</dbReference>
<name>A0A5Q2TMS1_9BACI</name>
<organism evidence="2 3">
    <name type="scientific">Gracilibacillus salitolerans</name>
    <dbReference type="NCBI Taxonomy" id="2663022"/>
    <lineage>
        <taxon>Bacteria</taxon>
        <taxon>Bacillati</taxon>
        <taxon>Bacillota</taxon>
        <taxon>Bacilli</taxon>
        <taxon>Bacillales</taxon>
        <taxon>Bacillaceae</taxon>
        <taxon>Gracilibacillus</taxon>
    </lineage>
</organism>
<evidence type="ECO:0000313" key="2">
    <source>
        <dbReference type="EMBL" id="QGH36254.1"/>
    </source>
</evidence>
<accession>A0A5Q2TMS1</accession>
<dbReference type="InterPro" id="IPR027417">
    <property type="entry name" value="P-loop_NTPase"/>
</dbReference>
<dbReference type="Gene3D" id="3.40.50.300">
    <property type="entry name" value="P-loop containing nucleotide triphosphate hydrolases"/>
    <property type="match status" value="1"/>
</dbReference>
<keyword evidence="3" id="KW-1185">Reference proteome</keyword>
<proteinExistence type="predicted"/>
<sequence length="259" mass="29974">MSLIKNLSLKYLAAKDESKDTRKIFVLGSGRSGTHLLGYVLDSHHLINATIEKPKIFTMATTIALNKEKKERLLPNLVRKYKIEHAKVAPKHYVDKSHSNIWISEELSSIFPNAKFIGIQREPYSVVASMLKHEGVLRWQKNWSDFPIPNEFLGITTENVSEYESMAPEERAALRWCSHAKKMDELKLSLGNRLMVINYESLVKNPEPCLVNIAKFLELHSPFPPYKMKIESLEKWKHQLSDTQIENIDNVVEKYYYSN</sequence>
<reference evidence="2 3" key="1">
    <citation type="submission" date="2019-11" db="EMBL/GenBank/DDBJ databases">
        <title>Gracilibacillus salitolerans sp. nov., a moderate halophile isolated from a saline soil in northwest China.</title>
        <authorList>
            <person name="Gan L."/>
        </authorList>
    </citation>
    <scope>NUCLEOTIDE SEQUENCE [LARGE SCALE GENOMIC DNA]</scope>
    <source>
        <strain evidence="2 3">SCU50</strain>
    </source>
</reference>
<dbReference type="AlphaFoldDB" id="A0A5Q2TMS1"/>